<reference evidence="2" key="1">
    <citation type="submission" date="2020-09" db="EMBL/GenBank/DDBJ databases">
        <title>Leviviricetes taxonomy.</title>
        <authorList>
            <person name="Stockdale S.R."/>
            <person name="Callanan J."/>
            <person name="Adriaenssens E.M."/>
            <person name="Kuhn J.H."/>
            <person name="Rumnieks J."/>
            <person name="Shkoporov A."/>
            <person name="Draper L.A."/>
            <person name="Ross P."/>
            <person name="Hill C."/>
        </authorList>
    </citation>
    <scope>NUCLEOTIDE SEQUENCE</scope>
</reference>
<keyword evidence="3" id="KW-1185">Reference proteome</keyword>
<dbReference type="EMBL" id="BK013729">
    <property type="protein sequence ID" value="DAD51131.1"/>
    <property type="molecule type" value="Genomic_RNA"/>
</dbReference>
<feature type="transmembrane region" description="Helical" evidence="1">
    <location>
        <begin position="6"/>
        <end position="26"/>
    </location>
</feature>
<accession>A0A8S5L0X8</accession>
<proteinExistence type="predicted"/>
<dbReference type="GeneID" id="80399085"/>
<sequence length="100" mass="11477">MLKHNWLLYGVTITVTTILFVISLPLSSPHIFAYCLLSQLGVVPFDTDAFRIRCRREPTDSGVTSGFDGPLDRRQQTVQEYDLYERWGSRILDPIVSDEE</sequence>
<dbReference type="Proteomes" id="UP000678319">
    <property type="component" value="Segment"/>
</dbReference>
<keyword evidence="1" id="KW-0812">Transmembrane</keyword>
<evidence type="ECO:0000256" key="1">
    <source>
        <dbReference type="SAM" id="Phobius"/>
    </source>
</evidence>
<dbReference type="RefSeq" id="YP_010769924.1">
    <property type="nucleotide sequence ID" value="NC_074111.1"/>
</dbReference>
<organism evidence="2 3">
    <name type="scientific">ssRNA phage SRR7976310_5</name>
    <dbReference type="NCBI Taxonomy" id="2786683"/>
    <lineage>
        <taxon>Viruses</taxon>
        <taxon>Riboviria</taxon>
        <taxon>Orthornavirae</taxon>
        <taxon>Lenarviricota</taxon>
        <taxon>Leviviricetes</taxon>
        <taxon>Norzivirales</taxon>
        <taxon>Fiersviridae</taxon>
        <taxon>Tahluvirus</taxon>
        <taxon>Tahluvirus peladaptatum</taxon>
    </lineage>
</organism>
<evidence type="ECO:0000313" key="2">
    <source>
        <dbReference type="EMBL" id="DAD51131.1"/>
    </source>
</evidence>
<keyword evidence="1" id="KW-1133">Transmembrane helix</keyword>
<keyword evidence="1" id="KW-0472">Membrane</keyword>
<evidence type="ECO:0000313" key="3">
    <source>
        <dbReference type="Proteomes" id="UP000678319"/>
    </source>
</evidence>
<gene>
    <name evidence="2" type="primary">SRR7976310_5_1</name>
</gene>
<name>A0A8S5L0X8_9VIRU</name>
<protein>
    <submittedName>
        <fullName evidence="2">Uncharacterized protein</fullName>
    </submittedName>
</protein>
<dbReference type="KEGG" id="vg:80399085"/>